<keyword evidence="2 4" id="KW-0378">Hydrolase</keyword>
<comment type="catalytic activity">
    <reaction evidence="4">
        <text>a 2'-deoxyribonucleoside 5'-triphosphate + H2O = a 2'-deoxyribonucleoside 5'-phosphate + diphosphate + H(+)</text>
        <dbReference type="Rhea" id="RHEA:44644"/>
        <dbReference type="ChEBI" id="CHEBI:15377"/>
        <dbReference type="ChEBI" id="CHEBI:15378"/>
        <dbReference type="ChEBI" id="CHEBI:33019"/>
        <dbReference type="ChEBI" id="CHEBI:61560"/>
        <dbReference type="ChEBI" id="CHEBI:65317"/>
        <dbReference type="EC" id="3.6.1.9"/>
    </reaction>
</comment>
<dbReference type="PANTHER" id="PTHR43213:SF5">
    <property type="entry name" value="BIFUNCTIONAL DTTP_UTP PYROPHOSPHATASE_METHYLTRANSFERASE PROTEIN-RELATED"/>
    <property type="match status" value="1"/>
</dbReference>
<name>A0ABX2T7Q0_9PROT</name>
<evidence type="ECO:0000256" key="1">
    <source>
        <dbReference type="ARBA" id="ARBA00001968"/>
    </source>
</evidence>
<accession>A0ABX2T7Q0</accession>
<comment type="similarity">
    <text evidence="4">Belongs to the Maf family.</text>
</comment>
<comment type="cofactor">
    <cofactor evidence="1 4">
        <name>a divalent metal cation</name>
        <dbReference type="ChEBI" id="CHEBI:60240"/>
    </cofactor>
</comment>
<protein>
    <recommendedName>
        <fullName evidence="4">Nucleoside triphosphate pyrophosphatase</fullName>
        <ecNumber evidence="4">3.6.1.9</ecNumber>
    </recommendedName>
    <alternativeName>
        <fullName evidence="4">Nucleotide pyrophosphatase</fullName>
        <shortName evidence="4">Nucleotide PPase</shortName>
    </alternativeName>
</protein>
<feature type="active site" description="Proton acceptor" evidence="4">
    <location>
        <position position="75"/>
    </location>
</feature>
<evidence type="ECO:0000313" key="5">
    <source>
        <dbReference type="EMBL" id="NYZ20236.1"/>
    </source>
</evidence>
<evidence type="ECO:0000313" key="6">
    <source>
        <dbReference type="Proteomes" id="UP000584642"/>
    </source>
</evidence>
<gene>
    <name evidence="5" type="ORF">HND93_10975</name>
</gene>
<dbReference type="RefSeq" id="WP_180282001.1">
    <property type="nucleotide sequence ID" value="NZ_JABFDB010000006.1"/>
</dbReference>
<comment type="caution">
    <text evidence="4">Lacks conserved residue(s) required for the propagation of feature annotation.</text>
</comment>
<reference evidence="5 6" key="1">
    <citation type="submission" date="2020-05" db="EMBL/GenBank/DDBJ databases">
        <title>Azospirillum oleiclasticum sp. nov, a nitrogen-fixing and heavy crude oil-emulsifying bacterium isolated from the crude oil of Yumen Oilfield.</title>
        <authorList>
            <person name="Wu D."/>
            <person name="Cai M."/>
            <person name="Zhang X."/>
        </authorList>
    </citation>
    <scope>NUCLEOTIDE SEQUENCE [LARGE SCALE GENOMIC DNA]</scope>
    <source>
        <strain evidence="5 6">ROY-1-1-2</strain>
    </source>
</reference>
<comment type="caution">
    <text evidence="5">The sequence shown here is derived from an EMBL/GenBank/DDBJ whole genome shotgun (WGS) entry which is preliminary data.</text>
</comment>
<evidence type="ECO:0000256" key="4">
    <source>
        <dbReference type="HAMAP-Rule" id="MF_00528"/>
    </source>
</evidence>
<evidence type="ECO:0000256" key="2">
    <source>
        <dbReference type="ARBA" id="ARBA00022801"/>
    </source>
</evidence>
<proteinExistence type="inferred from homology"/>
<dbReference type="PIRSF" id="PIRSF006305">
    <property type="entry name" value="Maf"/>
    <property type="match status" value="1"/>
</dbReference>
<dbReference type="EC" id="3.6.1.9" evidence="4"/>
<dbReference type="InterPro" id="IPR003697">
    <property type="entry name" value="Maf-like"/>
</dbReference>
<sequence length="198" mass="21690">MTAVVLASGSRTRALMLEQAGVTVSCHPAAVDEEEVKLSCRAEGLPVEAAAEALAELKAMRVTRRHPGALVIGADQMLECEGDWFDKPADRAAARDQLLRLRGRTHRLVSCAVVVRDGERLWHQVQSARLTVRPFTEAFLDDYIDRAGERVLGSVGCYQIEGLGAQLFSRVEGDWFTILGMPLLPLLGFLRAHGVLVE</sequence>
<dbReference type="Gene3D" id="3.90.950.10">
    <property type="match status" value="1"/>
</dbReference>
<keyword evidence="3 4" id="KW-0546">Nucleotide metabolism</keyword>
<dbReference type="HAMAP" id="MF_00528">
    <property type="entry name" value="Maf"/>
    <property type="match status" value="1"/>
</dbReference>
<dbReference type="InterPro" id="IPR029001">
    <property type="entry name" value="ITPase-like_fam"/>
</dbReference>
<dbReference type="PANTHER" id="PTHR43213">
    <property type="entry name" value="BIFUNCTIONAL DTTP/UTP PYROPHOSPHATASE/METHYLTRANSFERASE PROTEIN-RELATED"/>
    <property type="match status" value="1"/>
</dbReference>
<keyword evidence="6" id="KW-1185">Reference proteome</keyword>
<dbReference type="Proteomes" id="UP000584642">
    <property type="component" value="Unassembled WGS sequence"/>
</dbReference>
<organism evidence="5 6">
    <name type="scientific">Azospirillum oleiclasticum</name>
    <dbReference type="NCBI Taxonomy" id="2735135"/>
    <lineage>
        <taxon>Bacteria</taxon>
        <taxon>Pseudomonadati</taxon>
        <taxon>Pseudomonadota</taxon>
        <taxon>Alphaproteobacteria</taxon>
        <taxon>Rhodospirillales</taxon>
        <taxon>Azospirillaceae</taxon>
        <taxon>Azospirillum</taxon>
    </lineage>
</organism>
<dbReference type="SUPFAM" id="SSF52972">
    <property type="entry name" value="ITPase-like"/>
    <property type="match status" value="1"/>
</dbReference>
<comment type="catalytic activity">
    <reaction evidence="4">
        <text>a ribonucleoside 5'-triphosphate + H2O = a ribonucleoside 5'-phosphate + diphosphate + H(+)</text>
        <dbReference type="Rhea" id="RHEA:23996"/>
        <dbReference type="ChEBI" id="CHEBI:15377"/>
        <dbReference type="ChEBI" id="CHEBI:15378"/>
        <dbReference type="ChEBI" id="CHEBI:33019"/>
        <dbReference type="ChEBI" id="CHEBI:58043"/>
        <dbReference type="ChEBI" id="CHEBI:61557"/>
        <dbReference type="EC" id="3.6.1.9"/>
    </reaction>
</comment>
<dbReference type="EMBL" id="JABFDB010000006">
    <property type="protein sequence ID" value="NYZ20236.1"/>
    <property type="molecule type" value="Genomic_DNA"/>
</dbReference>
<dbReference type="Pfam" id="PF02545">
    <property type="entry name" value="Maf"/>
    <property type="match status" value="1"/>
</dbReference>
<evidence type="ECO:0000256" key="3">
    <source>
        <dbReference type="ARBA" id="ARBA00023080"/>
    </source>
</evidence>
<comment type="subcellular location">
    <subcellularLocation>
        <location evidence="4">Cytoplasm</location>
    </subcellularLocation>
</comment>
<comment type="function">
    <text evidence="4">Nucleoside triphosphate pyrophosphatase. May have a dual role in cell division arrest and in preventing the incorporation of modified nucleotides into cellular nucleic acids.</text>
</comment>
<keyword evidence="4" id="KW-0963">Cytoplasm</keyword>